<gene>
    <name evidence="6" type="ORF">S01H1_50305</name>
</gene>
<dbReference type="InterPro" id="IPR011009">
    <property type="entry name" value="Kinase-like_dom_sf"/>
</dbReference>
<proteinExistence type="predicted"/>
<dbReference type="PANTHER" id="PTHR43289">
    <property type="entry name" value="MITOGEN-ACTIVATED PROTEIN KINASE KINASE KINASE 20-RELATED"/>
    <property type="match status" value="1"/>
</dbReference>
<evidence type="ECO:0000256" key="2">
    <source>
        <dbReference type="ARBA" id="ARBA00022741"/>
    </source>
</evidence>
<dbReference type="Gene3D" id="3.30.200.20">
    <property type="entry name" value="Phosphorylase Kinase, domain 1"/>
    <property type="match status" value="1"/>
</dbReference>
<keyword evidence="1" id="KW-0808">Transferase</keyword>
<evidence type="ECO:0000313" key="6">
    <source>
        <dbReference type="EMBL" id="GAG27789.1"/>
    </source>
</evidence>
<dbReference type="AlphaFoldDB" id="X0W9Z9"/>
<protein>
    <recommendedName>
        <fullName evidence="5">Protein kinase domain-containing protein</fullName>
    </recommendedName>
</protein>
<dbReference type="EMBL" id="BARS01032409">
    <property type="protein sequence ID" value="GAG27789.1"/>
    <property type="molecule type" value="Genomic_DNA"/>
</dbReference>
<dbReference type="PROSITE" id="PS50011">
    <property type="entry name" value="PROTEIN_KINASE_DOM"/>
    <property type="match status" value="1"/>
</dbReference>
<evidence type="ECO:0000256" key="1">
    <source>
        <dbReference type="ARBA" id="ARBA00022679"/>
    </source>
</evidence>
<dbReference type="GO" id="GO:0004674">
    <property type="term" value="F:protein serine/threonine kinase activity"/>
    <property type="evidence" value="ECO:0007669"/>
    <property type="project" value="TreeGrafter"/>
</dbReference>
<keyword evidence="4" id="KW-0067">ATP-binding</keyword>
<feature type="non-terminal residue" evidence="6">
    <location>
        <position position="208"/>
    </location>
</feature>
<dbReference type="SMART" id="SM00220">
    <property type="entry name" value="S_TKc"/>
    <property type="match status" value="1"/>
</dbReference>
<dbReference type="GO" id="GO:0005524">
    <property type="term" value="F:ATP binding"/>
    <property type="evidence" value="ECO:0007669"/>
    <property type="project" value="UniProtKB-KW"/>
</dbReference>
<dbReference type="Gene3D" id="1.10.510.10">
    <property type="entry name" value="Transferase(Phosphotransferase) domain 1"/>
    <property type="match status" value="1"/>
</dbReference>
<dbReference type="SUPFAM" id="SSF56112">
    <property type="entry name" value="Protein kinase-like (PK-like)"/>
    <property type="match status" value="1"/>
</dbReference>
<organism evidence="6">
    <name type="scientific">marine sediment metagenome</name>
    <dbReference type="NCBI Taxonomy" id="412755"/>
    <lineage>
        <taxon>unclassified sequences</taxon>
        <taxon>metagenomes</taxon>
        <taxon>ecological metagenomes</taxon>
    </lineage>
</organism>
<dbReference type="PANTHER" id="PTHR43289:SF6">
    <property type="entry name" value="SERINE_THREONINE-PROTEIN KINASE NEKL-3"/>
    <property type="match status" value="1"/>
</dbReference>
<evidence type="ECO:0000256" key="3">
    <source>
        <dbReference type="ARBA" id="ARBA00022777"/>
    </source>
</evidence>
<evidence type="ECO:0000256" key="4">
    <source>
        <dbReference type="ARBA" id="ARBA00022840"/>
    </source>
</evidence>
<dbReference type="InterPro" id="IPR000719">
    <property type="entry name" value="Prot_kinase_dom"/>
</dbReference>
<dbReference type="CDD" id="cd14014">
    <property type="entry name" value="STKc_PknB_like"/>
    <property type="match status" value="1"/>
</dbReference>
<keyword evidence="3" id="KW-0418">Kinase</keyword>
<reference evidence="6" key="1">
    <citation type="journal article" date="2014" name="Front. Microbiol.">
        <title>High frequency of phylogenetically diverse reductive dehalogenase-homologous genes in deep subseafloor sedimentary metagenomes.</title>
        <authorList>
            <person name="Kawai M."/>
            <person name="Futagami T."/>
            <person name="Toyoda A."/>
            <person name="Takaki Y."/>
            <person name="Nishi S."/>
            <person name="Hori S."/>
            <person name="Arai W."/>
            <person name="Tsubouchi T."/>
            <person name="Morono Y."/>
            <person name="Uchiyama I."/>
            <person name="Ito T."/>
            <person name="Fujiyama A."/>
            <person name="Inagaki F."/>
            <person name="Takami H."/>
        </authorList>
    </citation>
    <scope>NUCLEOTIDE SEQUENCE</scope>
    <source>
        <strain evidence="6">Expedition CK06-06</strain>
    </source>
</reference>
<keyword evidence="2" id="KW-0547">Nucleotide-binding</keyword>
<feature type="domain" description="Protein kinase" evidence="5">
    <location>
        <begin position="29"/>
        <end position="208"/>
    </location>
</feature>
<sequence>MGFAIGWERGDTIREQAMEEQGRLFAGKYRILAPLGSDGISEVYLARQVGVEGFEKVVALRKILPELARDEVFVAVFFDEARAAAKLSHPNVVQIYDLGREGDDFFIAMEYLEGESLGFTVSHAWKSGHFLIEALVASVILEVCKGLEYAHKLEDEDGRPLNIVHGDVCPQKIIVLFSGGVKLVDFGIAQAASRMHQTPSGLSKGKPG</sequence>
<dbReference type="Pfam" id="PF00069">
    <property type="entry name" value="Pkinase"/>
    <property type="match status" value="1"/>
</dbReference>
<name>X0W9Z9_9ZZZZ</name>
<evidence type="ECO:0000259" key="5">
    <source>
        <dbReference type="PROSITE" id="PS50011"/>
    </source>
</evidence>
<accession>X0W9Z9</accession>
<comment type="caution">
    <text evidence="6">The sequence shown here is derived from an EMBL/GenBank/DDBJ whole genome shotgun (WGS) entry which is preliminary data.</text>
</comment>